<reference evidence="2 3" key="1">
    <citation type="journal article" date="2018" name="Plant J.">
        <title>Genome sequences of Chlorella sorokiniana UTEX 1602 and Micractinium conductrix SAG 241.80: implications to maltose excretion by a green alga.</title>
        <authorList>
            <person name="Arriola M.B."/>
            <person name="Velmurugan N."/>
            <person name="Zhang Y."/>
            <person name="Plunkett M.H."/>
            <person name="Hondzo H."/>
            <person name="Barney B.M."/>
        </authorList>
    </citation>
    <scope>NUCLEOTIDE SEQUENCE [LARGE SCALE GENOMIC DNA]</scope>
    <source>
        <strain evidence="3">UTEX 1602</strain>
    </source>
</reference>
<gene>
    <name evidence="2" type="ORF">C2E21_3780</name>
</gene>
<organism evidence="2 3">
    <name type="scientific">Chlorella sorokiniana</name>
    <name type="common">Freshwater green alga</name>
    <dbReference type="NCBI Taxonomy" id="3076"/>
    <lineage>
        <taxon>Eukaryota</taxon>
        <taxon>Viridiplantae</taxon>
        <taxon>Chlorophyta</taxon>
        <taxon>core chlorophytes</taxon>
        <taxon>Trebouxiophyceae</taxon>
        <taxon>Chlorellales</taxon>
        <taxon>Chlorellaceae</taxon>
        <taxon>Chlorella clade</taxon>
        <taxon>Chlorella</taxon>
    </lineage>
</organism>
<proteinExistence type="predicted"/>
<evidence type="ECO:0000256" key="1">
    <source>
        <dbReference type="SAM" id="MobiDB-lite"/>
    </source>
</evidence>
<dbReference type="Proteomes" id="UP000239899">
    <property type="component" value="Unassembled WGS sequence"/>
</dbReference>
<dbReference type="EMBL" id="LHPG02000007">
    <property type="protein sequence ID" value="PRW57434.1"/>
    <property type="molecule type" value="Genomic_DNA"/>
</dbReference>
<dbReference type="OrthoDB" id="538884at2759"/>
<feature type="compositionally biased region" description="Polar residues" evidence="1">
    <location>
        <begin position="16"/>
        <end position="27"/>
    </location>
</feature>
<evidence type="ECO:0000313" key="3">
    <source>
        <dbReference type="Proteomes" id="UP000239899"/>
    </source>
</evidence>
<keyword evidence="3" id="KW-1185">Reference proteome</keyword>
<protein>
    <submittedName>
        <fullName evidence="2">Uncharacterized protein</fullName>
    </submittedName>
</protein>
<comment type="caution">
    <text evidence="2">The sequence shown here is derived from an EMBL/GenBank/DDBJ whole genome shotgun (WGS) entry which is preliminary data.</text>
</comment>
<name>A0A2P6TTR4_CHLSO</name>
<sequence>MHAACCTSAVRCSPPTACSSRQSQQRHFTAAPLATQRQARQRSVAAAAGPEKQQPEQLPYTDRPAEVPTSDPWEGEQFEAVGKLASLAIPIIAAAAVGIGLFATSTYNEGATVFLDAPKSQQDSAKLIPADQLMLGPPPAQQP</sequence>
<evidence type="ECO:0000313" key="2">
    <source>
        <dbReference type="EMBL" id="PRW57434.1"/>
    </source>
</evidence>
<feature type="region of interest" description="Disordered" evidence="1">
    <location>
        <begin position="16"/>
        <end position="73"/>
    </location>
</feature>
<feature type="compositionally biased region" description="Low complexity" evidence="1">
    <location>
        <begin position="34"/>
        <end position="48"/>
    </location>
</feature>
<accession>A0A2P6TTR4</accession>
<dbReference type="AlphaFoldDB" id="A0A2P6TTR4"/>